<dbReference type="Proteomes" id="UP001501411">
    <property type="component" value="Unassembled WGS sequence"/>
</dbReference>
<organism evidence="2 3">
    <name type="scientific">Olivibacter ginsenosidimutans</name>
    <dbReference type="NCBI Taxonomy" id="1176537"/>
    <lineage>
        <taxon>Bacteria</taxon>
        <taxon>Pseudomonadati</taxon>
        <taxon>Bacteroidota</taxon>
        <taxon>Sphingobacteriia</taxon>
        <taxon>Sphingobacteriales</taxon>
        <taxon>Sphingobacteriaceae</taxon>
        <taxon>Olivibacter</taxon>
    </lineage>
</organism>
<dbReference type="RefSeq" id="WP_345231473.1">
    <property type="nucleotide sequence ID" value="NZ_BAABIQ010000028.1"/>
</dbReference>
<keyword evidence="1" id="KW-0472">Membrane</keyword>
<keyword evidence="1" id="KW-0812">Transmembrane</keyword>
<gene>
    <name evidence="2" type="ORF">GCM10023231_18450</name>
</gene>
<dbReference type="EMBL" id="BAABIQ010000028">
    <property type="protein sequence ID" value="GAA4790864.1"/>
    <property type="molecule type" value="Genomic_DNA"/>
</dbReference>
<feature type="transmembrane region" description="Helical" evidence="1">
    <location>
        <begin position="20"/>
        <end position="36"/>
    </location>
</feature>
<protein>
    <submittedName>
        <fullName evidence="2">Uncharacterized protein</fullName>
    </submittedName>
</protein>
<sequence length="128" mass="14212">MKTLKKVIAKIKKEVKEVNGYAAVGFIAMSLFLFAFKTEPLTREANNARAEQTWFFNGNDLSQAKTESAYQATPTGQCNGIEEVPCEISFEANDYMTPATNTPLKNYLDAHPTVNDVLDDAQEVRSAQ</sequence>
<accession>A0ABP9B5D5</accession>
<keyword evidence="1" id="KW-1133">Transmembrane helix</keyword>
<name>A0ABP9B5D5_9SPHI</name>
<reference evidence="3" key="1">
    <citation type="journal article" date="2019" name="Int. J. Syst. Evol. Microbiol.">
        <title>The Global Catalogue of Microorganisms (GCM) 10K type strain sequencing project: providing services to taxonomists for standard genome sequencing and annotation.</title>
        <authorList>
            <consortium name="The Broad Institute Genomics Platform"/>
            <consortium name="The Broad Institute Genome Sequencing Center for Infectious Disease"/>
            <person name="Wu L."/>
            <person name="Ma J."/>
        </authorList>
    </citation>
    <scope>NUCLEOTIDE SEQUENCE [LARGE SCALE GENOMIC DNA]</scope>
    <source>
        <strain evidence="3">JCM 18200</strain>
    </source>
</reference>
<keyword evidence="3" id="KW-1185">Reference proteome</keyword>
<comment type="caution">
    <text evidence="2">The sequence shown here is derived from an EMBL/GenBank/DDBJ whole genome shotgun (WGS) entry which is preliminary data.</text>
</comment>
<evidence type="ECO:0000256" key="1">
    <source>
        <dbReference type="SAM" id="Phobius"/>
    </source>
</evidence>
<evidence type="ECO:0000313" key="3">
    <source>
        <dbReference type="Proteomes" id="UP001501411"/>
    </source>
</evidence>
<evidence type="ECO:0000313" key="2">
    <source>
        <dbReference type="EMBL" id="GAA4790864.1"/>
    </source>
</evidence>
<proteinExistence type="predicted"/>